<dbReference type="AlphaFoldDB" id="A0A2J7R9E6"/>
<dbReference type="Gene3D" id="1.20.1260.60">
    <property type="entry name" value="Vacuolar protein sorting-associated protein Ist1"/>
    <property type="match status" value="1"/>
</dbReference>
<dbReference type="EMBL" id="NEVH01006591">
    <property type="protein sequence ID" value="PNF37461.1"/>
    <property type="molecule type" value="Genomic_DNA"/>
</dbReference>
<dbReference type="GO" id="GO:0005813">
    <property type="term" value="C:centrosome"/>
    <property type="evidence" value="ECO:0007669"/>
    <property type="project" value="UniProtKB-SubCell"/>
</dbReference>
<feature type="region of interest" description="Disordered" evidence="18">
    <location>
        <begin position="289"/>
        <end position="386"/>
    </location>
</feature>
<dbReference type="Proteomes" id="UP000235965">
    <property type="component" value="Unassembled WGS sequence"/>
</dbReference>
<dbReference type="EMBL" id="NEVH01006591">
    <property type="protein sequence ID" value="PNF37459.1"/>
    <property type="molecule type" value="Genomic_DNA"/>
</dbReference>
<reference evidence="19 20" key="1">
    <citation type="submission" date="2017-12" db="EMBL/GenBank/DDBJ databases">
        <title>Hemimetabolous genomes reveal molecular basis of termite eusociality.</title>
        <authorList>
            <person name="Harrison M.C."/>
            <person name="Jongepier E."/>
            <person name="Robertson H.M."/>
            <person name="Arning N."/>
            <person name="Bitard-Feildel T."/>
            <person name="Chao H."/>
            <person name="Childers C.P."/>
            <person name="Dinh H."/>
            <person name="Doddapaneni H."/>
            <person name="Dugan S."/>
            <person name="Gowin J."/>
            <person name="Greiner C."/>
            <person name="Han Y."/>
            <person name="Hu H."/>
            <person name="Hughes D.S.T."/>
            <person name="Huylmans A.-K."/>
            <person name="Kemena C."/>
            <person name="Kremer L.P.M."/>
            <person name="Lee S.L."/>
            <person name="Lopez-Ezquerra A."/>
            <person name="Mallet L."/>
            <person name="Monroy-Kuhn J.M."/>
            <person name="Moser A."/>
            <person name="Murali S.C."/>
            <person name="Muzny D.M."/>
            <person name="Otani S."/>
            <person name="Piulachs M.-D."/>
            <person name="Poelchau M."/>
            <person name="Qu J."/>
            <person name="Schaub F."/>
            <person name="Wada-Katsumata A."/>
            <person name="Worley K.C."/>
            <person name="Xie Q."/>
            <person name="Ylla G."/>
            <person name="Poulsen M."/>
            <person name="Gibbs R.A."/>
            <person name="Schal C."/>
            <person name="Richards S."/>
            <person name="Belles X."/>
            <person name="Korb J."/>
            <person name="Bornberg-Bauer E."/>
        </authorList>
    </citation>
    <scope>NUCLEOTIDE SEQUENCE [LARGE SCALE GENOMIC DNA]</scope>
    <source>
        <tissue evidence="19">Whole body</tissue>
    </source>
</reference>
<dbReference type="InterPro" id="IPR005061">
    <property type="entry name" value="Ist1"/>
</dbReference>
<protein>
    <recommendedName>
        <fullName evidence="6">IST1 homolog</fullName>
    </recommendedName>
    <alternativeName>
        <fullName evidence="14">Charged multivesicular body protein 8</fullName>
    </alternativeName>
</protein>
<dbReference type="STRING" id="105785.A0A2J7R9E6"/>
<comment type="function">
    <text evidence="15">ESCRT-III-like protein involved in cytokinesis, nuclear envelope reassembly and endosomal tubulation. Is required for efficient abscission during cytokinesis. Involved in recruiting VPS4A and/or VPS4B to the midbody of dividing cells. During late anaphase, involved in nuclear envelope reassembly and mitotic spindle disassembly together with the ESCRT-III complex: IST1 acts by mediating the recruitment of SPAST to the nuclear membrane, leading to microtubule severing. Recruited to the reforming nuclear envelope (NE) during anaphase by LEMD2. Regulates early endosomal tubulation together with the ESCRT-III complex by mediating the recruitment of SPAST.</text>
</comment>
<keyword evidence="17" id="KW-0175">Coiled coil</keyword>
<evidence type="ECO:0000256" key="13">
    <source>
        <dbReference type="ARBA" id="ARBA00023329"/>
    </source>
</evidence>
<dbReference type="InterPro" id="IPR042277">
    <property type="entry name" value="IST1-like"/>
</dbReference>
<evidence type="ECO:0000256" key="16">
    <source>
        <dbReference type="ARBA" id="ARBA00046920"/>
    </source>
</evidence>
<evidence type="ECO:0000256" key="1">
    <source>
        <dbReference type="ARBA" id="ARBA00004214"/>
    </source>
</evidence>
<evidence type="ECO:0000313" key="19">
    <source>
        <dbReference type="EMBL" id="PNF37459.1"/>
    </source>
</evidence>
<evidence type="ECO:0000256" key="7">
    <source>
        <dbReference type="ARBA" id="ARBA00022490"/>
    </source>
</evidence>
<keyword evidence="11" id="KW-0539">Nucleus</keyword>
<evidence type="ECO:0000256" key="8">
    <source>
        <dbReference type="ARBA" id="ARBA00022553"/>
    </source>
</evidence>
<dbReference type="FunFam" id="1.20.1260.60:FF:000001">
    <property type="entry name" value="IST1 homolog isoform X1"/>
    <property type="match status" value="1"/>
</dbReference>
<keyword evidence="9" id="KW-0132">Cell division</keyword>
<dbReference type="FunCoup" id="A0A2J7R9E6">
    <property type="interactions" value="1466"/>
</dbReference>
<feature type="coiled-coil region" evidence="17">
    <location>
        <begin position="8"/>
        <end position="42"/>
    </location>
</feature>
<evidence type="ECO:0000256" key="18">
    <source>
        <dbReference type="SAM" id="MobiDB-lite"/>
    </source>
</evidence>
<evidence type="ECO:0000256" key="6">
    <source>
        <dbReference type="ARBA" id="ARBA00014513"/>
    </source>
</evidence>
<comment type="subcellular location">
    <subcellularLocation>
        <location evidence="3">Cytoplasm</location>
        <location evidence="3">Cytoskeleton</location>
        <location evidence="3">Microtubule organizing center</location>
        <location evidence="3">Centrosome</location>
    </subcellularLocation>
    <subcellularLocation>
        <location evidence="4">Cytoplasmic vesicle</location>
    </subcellularLocation>
    <subcellularLocation>
        <location evidence="1">Midbody</location>
    </subcellularLocation>
    <subcellularLocation>
        <location evidence="2">Nucleus envelope</location>
    </subcellularLocation>
</comment>
<comment type="caution">
    <text evidence="19">The sequence shown here is derived from an EMBL/GenBank/DDBJ whole genome shotgun (WGS) entry which is preliminary data.</text>
</comment>
<evidence type="ECO:0000256" key="4">
    <source>
        <dbReference type="ARBA" id="ARBA00004541"/>
    </source>
</evidence>
<evidence type="ECO:0000256" key="12">
    <source>
        <dbReference type="ARBA" id="ARBA00023306"/>
    </source>
</evidence>
<dbReference type="GO" id="GO:0005635">
    <property type="term" value="C:nuclear envelope"/>
    <property type="evidence" value="ECO:0007669"/>
    <property type="project" value="UniProtKB-SubCell"/>
</dbReference>
<comment type="similarity">
    <text evidence="5">Belongs to the IST1 family.</text>
</comment>
<accession>A0A2J7R9E6</accession>
<name>A0A2J7R9E6_9NEOP</name>
<evidence type="ECO:0000256" key="10">
    <source>
        <dbReference type="ARBA" id="ARBA00023212"/>
    </source>
</evidence>
<keyword evidence="13" id="KW-0968">Cytoplasmic vesicle</keyword>
<dbReference type="GO" id="GO:0030496">
    <property type="term" value="C:midbody"/>
    <property type="evidence" value="ECO:0007669"/>
    <property type="project" value="UniProtKB-SubCell"/>
</dbReference>
<keyword evidence="20" id="KW-1185">Reference proteome</keyword>
<comment type="subunit">
    <text evidence="16">Interacts with CHMP1A, CHMP1B, VPS4A and VTA1. Interacts with SPAST, STAMBP, and USP8. May interact with VPS37B. May associate with the ESCRT-I complex. Interacts with MITD1, in competition with VSP4. Interacts with SPART (via MIT domain); leading to the recruitment of SPART to midbodies. Interacts with SPAST.</text>
</comment>
<evidence type="ECO:0000256" key="14">
    <source>
        <dbReference type="ARBA" id="ARBA00032374"/>
    </source>
</evidence>
<dbReference type="GO" id="GO:0051301">
    <property type="term" value="P:cell division"/>
    <property type="evidence" value="ECO:0007669"/>
    <property type="project" value="UniProtKB-KW"/>
</dbReference>
<proteinExistence type="inferred from homology"/>
<evidence type="ECO:0000256" key="9">
    <source>
        <dbReference type="ARBA" id="ARBA00022618"/>
    </source>
</evidence>
<dbReference type="PANTHER" id="PTHR12161">
    <property type="entry name" value="IST1 FAMILY MEMBER"/>
    <property type="match status" value="1"/>
</dbReference>
<evidence type="ECO:0000256" key="15">
    <source>
        <dbReference type="ARBA" id="ARBA00046124"/>
    </source>
</evidence>
<evidence type="ECO:0000256" key="11">
    <source>
        <dbReference type="ARBA" id="ARBA00023242"/>
    </source>
</evidence>
<keyword evidence="7" id="KW-0963">Cytoplasm</keyword>
<dbReference type="PANTHER" id="PTHR12161:SF5">
    <property type="entry name" value="IST1 HOMOLOG"/>
    <property type="match status" value="1"/>
</dbReference>
<dbReference type="OrthoDB" id="29853at2759"/>
<keyword evidence="10" id="KW-0206">Cytoskeleton</keyword>
<dbReference type="GO" id="GO:0031410">
    <property type="term" value="C:cytoplasmic vesicle"/>
    <property type="evidence" value="ECO:0007669"/>
    <property type="project" value="UniProtKB-SubCell"/>
</dbReference>
<dbReference type="Pfam" id="PF03398">
    <property type="entry name" value="Ist1"/>
    <property type="match status" value="1"/>
</dbReference>
<dbReference type="InParanoid" id="A0A2J7R9E6"/>
<keyword evidence="12" id="KW-0131">Cell cycle</keyword>
<organism evidence="19 20">
    <name type="scientific">Cryptotermes secundus</name>
    <dbReference type="NCBI Taxonomy" id="105785"/>
    <lineage>
        <taxon>Eukaryota</taxon>
        <taxon>Metazoa</taxon>
        <taxon>Ecdysozoa</taxon>
        <taxon>Arthropoda</taxon>
        <taxon>Hexapoda</taxon>
        <taxon>Insecta</taxon>
        <taxon>Pterygota</taxon>
        <taxon>Neoptera</taxon>
        <taxon>Polyneoptera</taxon>
        <taxon>Dictyoptera</taxon>
        <taxon>Blattodea</taxon>
        <taxon>Blattoidea</taxon>
        <taxon>Termitoidae</taxon>
        <taxon>Kalotermitidae</taxon>
        <taxon>Cryptotermitinae</taxon>
        <taxon>Cryptotermes</taxon>
    </lineage>
</organism>
<sequence length="401" mass="44539">MFSSGPNYTKLKTNLRLAINRLKLLEKKKTELAQKARKEIADYISAGKYERAKIRVEHIIREDYMVEAMEVVEMYCDLLLARFGLIEQMKTLDEGLAEAISSLMWVAPRLQTDVAELKVIADLLMAKYGRQYSDACREEAVTSISEKLKHKMSVQSPPKLLVEKYLIEIAKNYNIEYEPDPQVMKDDPQTMNVDSLLIDVNSDKNNLDGGSVLRPQPPGFIGYPQPPMLPQQPSDFQPFNYPIEQKIPSLSAGGPVAPPQLPAQAPKAPFGFSVPFSYNIPPGNDSVGTGFNAAAKPLNTNLQDTSPPPPYSSFPPDLRDNNKQSDDKPKPLPRSKLSPNGGGPNQLSKKDGGFFDLPELPSVPTDSLPPPDEALDPGNAGNDEIDFDDLTRRFEDLKKKK</sequence>
<evidence type="ECO:0000256" key="17">
    <source>
        <dbReference type="SAM" id="Coils"/>
    </source>
</evidence>
<gene>
    <name evidence="19" type="primary">IST1_2</name>
    <name evidence="19" type="ORF">B7P43_G15370</name>
</gene>
<dbReference type="GO" id="GO:0015031">
    <property type="term" value="P:protein transport"/>
    <property type="evidence" value="ECO:0007669"/>
    <property type="project" value="InterPro"/>
</dbReference>
<evidence type="ECO:0000256" key="3">
    <source>
        <dbReference type="ARBA" id="ARBA00004300"/>
    </source>
</evidence>
<evidence type="ECO:0000313" key="20">
    <source>
        <dbReference type="Proteomes" id="UP000235965"/>
    </source>
</evidence>
<evidence type="ECO:0000256" key="2">
    <source>
        <dbReference type="ARBA" id="ARBA00004259"/>
    </source>
</evidence>
<keyword evidence="8" id="KW-0597">Phosphoprotein</keyword>
<evidence type="ECO:0000256" key="5">
    <source>
        <dbReference type="ARBA" id="ARBA00005536"/>
    </source>
</evidence>
<feature type="compositionally biased region" description="Basic and acidic residues" evidence="18">
    <location>
        <begin position="317"/>
        <end position="330"/>
    </location>
</feature>